<dbReference type="AlphaFoldDB" id="A0A7W5FK06"/>
<organism evidence="1 2">
    <name type="scientific">Actinoplanes campanulatus</name>
    <dbReference type="NCBI Taxonomy" id="113559"/>
    <lineage>
        <taxon>Bacteria</taxon>
        <taxon>Bacillati</taxon>
        <taxon>Actinomycetota</taxon>
        <taxon>Actinomycetes</taxon>
        <taxon>Micromonosporales</taxon>
        <taxon>Micromonosporaceae</taxon>
        <taxon>Actinoplanes</taxon>
    </lineage>
</organism>
<proteinExistence type="predicted"/>
<dbReference type="EMBL" id="JACHXF010000035">
    <property type="protein sequence ID" value="MBB3101289.1"/>
    <property type="molecule type" value="Genomic_DNA"/>
</dbReference>
<evidence type="ECO:0000313" key="2">
    <source>
        <dbReference type="Proteomes" id="UP000590749"/>
    </source>
</evidence>
<dbReference type="Proteomes" id="UP000590749">
    <property type="component" value="Unassembled WGS sequence"/>
</dbReference>
<comment type="caution">
    <text evidence="1">The sequence shown here is derived from an EMBL/GenBank/DDBJ whole genome shotgun (WGS) entry which is preliminary data.</text>
</comment>
<accession>A0A7W5FK06</accession>
<name>A0A7W5FK06_9ACTN</name>
<sequence length="29" mass="3265">MRSVRRVVPAAYAIVALRPDRDRSIIPEG</sequence>
<evidence type="ECO:0000313" key="1">
    <source>
        <dbReference type="EMBL" id="MBB3101289.1"/>
    </source>
</evidence>
<keyword evidence="2" id="KW-1185">Reference proteome</keyword>
<gene>
    <name evidence="1" type="ORF">FHR83_009017</name>
</gene>
<reference evidence="1 2" key="1">
    <citation type="submission" date="2020-08" db="EMBL/GenBank/DDBJ databases">
        <title>Genomic Encyclopedia of Type Strains, Phase III (KMG-III): the genomes of soil and plant-associated and newly described type strains.</title>
        <authorList>
            <person name="Whitman W."/>
        </authorList>
    </citation>
    <scope>NUCLEOTIDE SEQUENCE [LARGE SCALE GENOMIC DNA]</scope>
    <source>
        <strain evidence="1 2">CECT 3287</strain>
    </source>
</reference>
<protein>
    <submittedName>
        <fullName evidence="1">Uncharacterized protein</fullName>
    </submittedName>
</protein>